<keyword evidence="1" id="KW-0328">Glycosyltransferase</keyword>
<dbReference type="OrthoDB" id="9801609at2"/>
<organism evidence="5 6">
    <name type="scientific">Epidermidibacterium keratini</name>
    <dbReference type="NCBI Taxonomy" id="1891644"/>
    <lineage>
        <taxon>Bacteria</taxon>
        <taxon>Bacillati</taxon>
        <taxon>Actinomycetota</taxon>
        <taxon>Actinomycetes</taxon>
        <taxon>Sporichthyales</taxon>
        <taxon>Sporichthyaceae</taxon>
        <taxon>Epidermidibacterium</taxon>
    </lineage>
</organism>
<dbReference type="GO" id="GO:0009103">
    <property type="term" value="P:lipopolysaccharide biosynthetic process"/>
    <property type="evidence" value="ECO:0007669"/>
    <property type="project" value="TreeGrafter"/>
</dbReference>
<dbReference type="Gene3D" id="3.40.50.2000">
    <property type="entry name" value="Glycogen Phosphorylase B"/>
    <property type="match status" value="2"/>
</dbReference>
<dbReference type="KEGG" id="eke:EK0264_15420"/>
<evidence type="ECO:0000313" key="5">
    <source>
        <dbReference type="EMBL" id="QHC01542.1"/>
    </source>
</evidence>
<keyword evidence="6" id="KW-1185">Reference proteome</keyword>
<sequence length="362" mass="38674">MRVTLDATPLLGQRTGIGTYVERVLGALSAGYLADDWAATAFTWRGREALPDRVPPSVDVHARPAPARALHAAWLRANFPAVEAICGRTDVFHGTNFVLPPLQRAAGVLTVHDLAYLRYPHTVARASLAYAELVPRGLRRAAAVTVVSQAMAHQLLEAYRFPAERVVVTPLGVDPTWFTATSPAAELRRELGLPAEYVVAVGTLEPRKNLGALLDVWRARPELPPLVLVGGAGWGQALDASGIAADKLIRTGHLGAEQVREVVAGASLLAFPSLDEGFGLPPLEALATGTPVMAADIPVTREVLGDQAAYADPRDVEAIADAIATALHEPVGTRQTRQDRAATFTWQRCAERTHAAYELALG</sequence>
<proteinExistence type="predicted"/>
<dbReference type="PANTHER" id="PTHR46401">
    <property type="entry name" value="GLYCOSYLTRANSFERASE WBBK-RELATED"/>
    <property type="match status" value="1"/>
</dbReference>
<keyword evidence="2 5" id="KW-0808">Transferase</keyword>
<evidence type="ECO:0000259" key="4">
    <source>
        <dbReference type="Pfam" id="PF13579"/>
    </source>
</evidence>
<evidence type="ECO:0000313" key="6">
    <source>
        <dbReference type="Proteomes" id="UP000463857"/>
    </source>
</evidence>
<dbReference type="InterPro" id="IPR028098">
    <property type="entry name" value="Glyco_trans_4-like_N"/>
</dbReference>
<evidence type="ECO:0000259" key="3">
    <source>
        <dbReference type="Pfam" id="PF00534"/>
    </source>
</evidence>
<dbReference type="SUPFAM" id="SSF53756">
    <property type="entry name" value="UDP-Glycosyltransferase/glycogen phosphorylase"/>
    <property type="match status" value="1"/>
</dbReference>
<name>A0A7L4YR50_9ACTN</name>
<dbReference type="GO" id="GO:0016757">
    <property type="term" value="F:glycosyltransferase activity"/>
    <property type="evidence" value="ECO:0007669"/>
    <property type="project" value="UniProtKB-KW"/>
</dbReference>
<dbReference type="InterPro" id="IPR001296">
    <property type="entry name" value="Glyco_trans_1"/>
</dbReference>
<feature type="domain" description="Glycosyltransferase subfamily 4-like N-terminal" evidence="4">
    <location>
        <begin position="16"/>
        <end position="172"/>
    </location>
</feature>
<protein>
    <submittedName>
        <fullName evidence="5">Glycosyltransferase</fullName>
    </submittedName>
</protein>
<dbReference type="RefSeq" id="WP_159546677.1">
    <property type="nucleotide sequence ID" value="NZ_CP047156.1"/>
</dbReference>
<accession>A0A7L4YR50</accession>
<dbReference type="Proteomes" id="UP000463857">
    <property type="component" value="Chromosome"/>
</dbReference>
<gene>
    <name evidence="5" type="ORF">EK0264_15420</name>
</gene>
<dbReference type="EMBL" id="CP047156">
    <property type="protein sequence ID" value="QHC01542.1"/>
    <property type="molecule type" value="Genomic_DNA"/>
</dbReference>
<dbReference type="Pfam" id="PF13579">
    <property type="entry name" value="Glyco_trans_4_4"/>
    <property type="match status" value="1"/>
</dbReference>
<dbReference type="InParanoid" id="A0A7L4YR50"/>
<dbReference type="PANTHER" id="PTHR46401:SF2">
    <property type="entry name" value="GLYCOSYLTRANSFERASE WBBK-RELATED"/>
    <property type="match status" value="1"/>
</dbReference>
<feature type="domain" description="Glycosyl transferase family 1" evidence="3">
    <location>
        <begin position="195"/>
        <end position="335"/>
    </location>
</feature>
<dbReference type="Pfam" id="PF00534">
    <property type="entry name" value="Glycos_transf_1"/>
    <property type="match status" value="1"/>
</dbReference>
<evidence type="ECO:0000256" key="2">
    <source>
        <dbReference type="ARBA" id="ARBA00022679"/>
    </source>
</evidence>
<reference evidence="5 6" key="1">
    <citation type="journal article" date="2018" name="Int. J. Syst. Evol. Microbiol.">
        <title>Epidermidibacterium keratini gen. nov., sp. nov., a member of the family Sporichthyaceae, isolated from keratin epidermis.</title>
        <authorList>
            <person name="Lee D.G."/>
            <person name="Trujillo M.E."/>
            <person name="Kang S."/>
            <person name="Nam J.J."/>
            <person name="Kim Y.J."/>
        </authorList>
    </citation>
    <scope>NUCLEOTIDE SEQUENCE [LARGE SCALE GENOMIC DNA]</scope>
    <source>
        <strain evidence="5 6">EPI-7</strain>
    </source>
</reference>
<dbReference type="AlphaFoldDB" id="A0A7L4YR50"/>
<evidence type="ECO:0000256" key="1">
    <source>
        <dbReference type="ARBA" id="ARBA00022676"/>
    </source>
</evidence>
<dbReference type="CDD" id="cd03809">
    <property type="entry name" value="GT4_MtfB-like"/>
    <property type="match status" value="1"/>
</dbReference>